<proteinExistence type="inferred from homology"/>
<dbReference type="NCBIfam" id="NF001808">
    <property type="entry name" value="PRK00522.1"/>
    <property type="match status" value="1"/>
</dbReference>
<dbReference type="InterPro" id="IPR018219">
    <property type="entry name" value="Tpx_CS"/>
</dbReference>
<dbReference type="CDD" id="cd03014">
    <property type="entry name" value="PRX_Atyp2cys"/>
    <property type="match status" value="1"/>
</dbReference>
<dbReference type="PANTHER" id="PTHR43110">
    <property type="entry name" value="THIOL PEROXIDASE"/>
    <property type="match status" value="1"/>
</dbReference>
<comment type="subunit">
    <text evidence="6">Homodimer.</text>
</comment>
<dbReference type="InterPro" id="IPR013740">
    <property type="entry name" value="Redoxin"/>
</dbReference>
<evidence type="ECO:0000256" key="2">
    <source>
        <dbReference type="ARBA" id="ARBA00022862"/>
    </source>
</evidence>
<feature type="disulfide bond" description="Redox-active" evidence="6">
    <location>
        <begin position="67"/>
        <end position="101"/>
    </location>
</feature>
<comment type="catalytic activity">
    <reaction evidence="6">
        <text>a hydroperoxide + [thioredoxin]-dithiol = an alcohol + [thioredoxin]-disulfide + H2O</text>
        <dbReference type="Rhea" id="RHEA:62620"/>
        <dbReference type="Rhea" id="RHEA-COMP:10698"/>
        <dbReference type="Rhea" id="RHEA-COMP:10700"/>
        <dbReference type="ChEBI" id="CHEBI:15377"/>
        <dbReference type="ChEBI" id="CHEBI:29950"/>
        <dbReference type="ChEBI" id="CHEBI:30879"/>
        <dbReference type="ChEBI" id="CHEBI:35924"/>
        <dbReference type="ChEBI" id="CHEBI:50058"/>
        <dbReference type="EC" id="1.11.1.24"/>
    </reaction>
</comment>
<dbReference type="InterPro" id="IPR013766">
    <property type="entry name" value="Thioredoxin_domain"/>
</dbReference>
<evidence type="ECO:0000256" key="6">
    <source>
        <dbReference type="HAMAP-Rule" id="MF_00269"/>
    </source>
</evidence>
<dbReference type="Pfam" id="PF08534">
    <property type="entry name" value="Redoxin"/>
    <property type="match status" value="1"/>
</dbReference>
<sequence length="172" mass="19196">MEEKRLEYLMVTFLGNPVSFTGKQLQVGDKALDFSLTTADLSKKSLADFDGKKKVLSVVPSIDTGICSTQTRRFNEELAGLDNTVVLTVSMDLPFAQKRWCGAEGIENAIMLSDYFDHSFGRDYALLINEWHLLARAVFVLDTDNTIRYVEYVDNINSEPNFEAAIAAAKAL</sequence>
<keyword evidence="2 6" id="KW-0049">Antioxidant</keyword>
<dbReference type="PROSITE" id="PS01265">
    <property type="entry name" value="TPX"/>
    <property type="match status" value="1"/>
</dbReference>
<reference evidence="8 9" key="1">
    <citation type="submission" date="2013-06" db="EMBL/GenBank/DDBJ databases">
        <title>Genome sequencing of Streptococcus mitis strains.</title>
        <authorList>
            <person name="Ikryannikova L.N."/>
            <person name="Ilina E.N."/>
            <person name="Kostryukova E.S."/>
            <person name="Semashko T.A."/>
            <person name="Savinova T.A."/>
            <person name="Karpova I.Y."/>
            <person name="Larin A.K."/>
            <person name="Ischenko D.S."/>
            <person name="Dubovickaya V.A."/>
            <person name="Sidorenko S.V."/>
            <person name="Govorun V.M."/>
        </authorList>
    </citation>
    <scope>NUCLEOTIDE SEQUENCE [LARGE SCALE GENOMIC DNA]</scope>
    <source>
        <strain evidence="8 9">29/42</strain>
    </source>
</reference>
<feature type="active site" description="Cysteine sulfenic acid (-SOH) intermediate" evidence="6">
    <location>
        <position position="67"/>
    </location>
</feature>
<comment type="similarity">
    <text evidence="6">Belongs to the peroxiredoxin family. Tpx subfamily.</text>
</comment>
<gene>
    <name evidence="6" type="primary">tpx</name>
    <name evidence="8" type="ORF">M060_06090</name>
</gene>
<protein>
    <recommendedName>
        <fullName evidence="6">Thiol peroxidase</fullName>
        <shortName evidence="6">Tpx</shortName>
        <ecNumber evidence="6">1.11.1.24</ecNumber>
    </recommendedName>
    <alternativeName>
        <fullName evidence="6">Peroxiredoxin tpx</fullName>
        <shortName evidence="6">Prx</shortName>
    </alternativeName>
    <alternativeName>
        <fullName evidence="6">Thioredoxin peroxidase</fullName>
    </alternativeName>
    <alternativeName>
        <fullName evidence="6">Thioredoxin-dependent peroxiredoxin</fullName>
    </alternativeName>
</protein>
<dbReference type="InterPro" id="IPR002065">
    <property type="entry name" value="TPX"/>
</dbReference>
<comment type="function">
    <text evidence="6">Thiol-specific peroxidase that catalyzes the reduction of hydrogen peroxide and organic hydroperoxides to water and alcohols, respectively. Plays a role in cell protection against oxidative stress by detoxifying peroxides.</text>
</comment>
<keyword evidence="1 6" id="KW-0575">Peroxidase</keyword>
<dbReference type="EC" id="1.11.1.24" evidence="6"/>
<feature type="domain" description="Thioredoxin" evidence="7">
    <location>
        <begin position="25"/>
        <end position="171"/>
    </location>
</feature>
<evidence type="ECO:0000256" key="4">
    <source>
        <dbReference type="ARBA" id="ARBA00023157"/>
    </source>
</evidence>
<comment type="caution">
    <text evidence="8">The sequence shown here is derived from an EMBL/GenBank/DDBJ whole genome shotgun (WGS) entry which is preliminary data.</text>
</comment>
<evidence type="ECO:0000256" key="5">
    <source>
        <dbReference type="ARBA" id="ARBA00023284"/>
    </source>
</evidence>
<evidence type="ECO:0000256" key="3">
    <source>
        <dbReference type="ARBA" id="ARBA00023002"/>
    </source>
</evidence>
<dbReference type="PANTHER" id="PTHR43110:SF1">
    <property type="entry name" value="THIOL PEROXIDASE"/>
    <property type="match status" value="1"/>
</dbReference>
<dbReference type="GO" id="GO:0008379">
    <property type="term" value="F:thioredoxin peroxidase activity"/>
    <property type="evidence" value="ECO:0007669"/>
    <property type="project" value="UniProtKB-UniRule"/>
</dbReference>
<dbReference type="InterPro" id="IPR036249">
    <property type="entry name" value="Thioredoxin-like_sf"/>
</dbReference>
<dbReference type="PROSITE" id="PS51352">
    <property type="entry name" value="THIOREDOXIN_2"/>
    <property type="match status" value="1"/>
</dbReference>
<dbReference type="AlphaFoldDB" id="S7Z2A6"/>
<dbReference type="InterPro" id="IPR050455">
    <property type="entry name" value="Tpx_Peroxidase_subfamily"/>
</dbReference>
<comment type="miscellaneous">
    <text evidence="6">The active site is a conserved redox-active cysteine residue, the peroxidatic cysteine (C(P)), which makes the nucleophilic attack on the peroxide substrate. The peroxide oxidizes the C(P)-SH to cysteine sulfenic acid (C(P)-SOH), which then reacts with another cysteine residue, the resolving cysteine (C(R)), to form a disulfide bridge. The disulfide is subsequently reduced by an appropriate electron donor to complete the catalytic cycle. In this atypical 2-Cys peroxiredoxin, C(R) is present in the same subunit to form an intramolecular disulfide. The disulfide is subsequently reduced by thioredoxin.</text>
</comment>
<evidence type="ECO:0000259" key="7">
    <source>
        <dbReference type="PROSITE" id="PS51352"/>
    </source>
</evidence>
<dbReference type="PATRIC" id="fig|1340486.4.peg.1304"/>
<dbReference type="SUPFAM" id="SSF52833">
    <property type="entry name" value="Thioredoxin-like"/>
    <property type="match status" value="1"/>
</dbReference>
<keyword evidence="3 6" id="KW-0560">Oxidoreductase</keyword>
<dbReference type="HAMAP" id="MF_00269">
    <property type="entry name" value="Tpx"/>
    <property type="match status" value="1"/>
</dbReference>
<keyword evidence="5 6" id="KW-0676">Redox-active center</keyword>
<dbReference type="Gene3D" id="3.40.30.10">
    <property type="entry name" value="Glutaredoxin"/>
    <property type="match status" value="1"/>
</dbReference>
<keyword evidence="4 6" id="KW-1015">Disulfide bond</keyword>
<dbReference type="EMBL" id="ATAB01000007">
    <property type="protein sequence ID" value="EPR94403.1"/>
    <property type="molecule type" value="Genomic_DNA"/>
</dbReference>
<dbReference type="Proteomes" id="UP000014973">
    <property type="component" value="Unassembled WGS sequence"/>
</dbReference>
<evidence type="ECO:0000313" key="9">
    <source>
        <dbReference type="Proteomes" id="UP000014973"/>
    </source>
</evidence>
<organism evidence="8 9">
    <name type="scientific">Streptococcus mitis 29/42</name>
    <dbReference type="NCBI Taxonomy" id="1340486"/>
    <lineage>
        <taxon>Bacteria</taxon>
        <taxon>Bacillati</taxon>
        <taxon>Bacillota</taxon>
        <taxon>Bacilli</taxon>
        <taxon>Lactobacillales</taxon>
        <taxon>Streptococcaceae</taxon>
        <taxon>Streptococcus</taxon>
        <taxon>Streptococcus mitis group</taxon>
    </lineage>
</organism>
<evidence type="ECO:0000256" key="1">
    <source>
        <dbReference type="ARBA" id="ARBA00022559"/>
    </source>
</evidence>
<accession>S7Z2A6</accession>
<evidence type="ECO:0000313" key="8">
    <source>
        <dbReference type="EMBL" id="EPR94403.1"/>
    </source>
</evidence>
<name>S7Z2A6_STRMT</name>